<proteinExistence type="predicted"/>
<keyword evidence="1" id="KW-0732">Signal</keyword>
<dbReference type="Proteomes" id="UP000815677">
    <property type="component" value="Unassembled WGS sequence"/>
</dbReference>
<organism evidence="2 3">
    <name type="scientific">Mycena chlorophos</name>
    <name type="common">Agaric fungus</name>
    <name type="synonym">Agaricus chlorophos</name>
    <dbReference type="NCBI Taxonomy" id="658473"/>
    <lineage>
        <taxon>Eukaryota</taxon>
        <taxon>Fungi</taxon>
        <taxon>Dikarya</taxon>
        <taxon>Basidiomycota</taxon>
        <taxon>Agaricomycotina</taxon>
        <taxon>Agaricomycetes</taxon>
        <taxon>Agaricomycetidae</taxon>
        <taxon>Agaricales</taxon>
        <taxon>Marasmiineae</taxon>
        <taxon>Mycenaceae</taxon>
        <taxon>Mycena</taxon>
    </lineage>
</organism>
<sequence>MSSLYASCLIISRSLFVAICASAVREAPGLTHSDDENTARRIFRGIKDQPLDVIPHQVLLTTTLIHNPPAINMGILDSFSSESALFQEYNGKHKTDISHQLLAGAAAFVAAKEYEKHCEQNGKPQTHAEAKELLAGFAGAFIDREVETHGLDAIDVAKAKYEAHKVASEKVAEVDYS</sequence>
<dbReference type="PANTHER" id="PTHR37450:SF1">
    <property type="entry name" value="CIPC PROTEIN"/>
    <property type="match status" value="1"/>
</dbReference>
<keyword evidence="3" id="KW-1185">Reference proteome</keyword>
<evidence type="ECO:0000313" key="2">
    <source>
        <dbReference type="EMBL" id="GAT60768.1"/>
    </source>
</evidence>
<gene>
    <name evidence="2" type="ORF">MCHLO_16870</name>
</gene>
<dbReference type="EMBL" id="DF849967">
    <property type="protein sequence ID" value="GAT60768.1"/>
    <property type="molecule type" value="Genomic_DNA"/>
</dbReference>
<protein>
    <recommendedName>
        <fullName evidence="4">CipC protein</fullName>
    </recommendedName>
</protein>
<accession>A0ABQ0MBS5</accession>
<dbReference type="InterPro" id="IPR022234">
    <property type="entry name" value="DUF3759"/>
</dbReference>
<feature type="signal peptide" evidence="1">
    <location>
        <begin position="1"/>
        <end position="23"/>
    </location>
</feature>
<dbReference type="Pfam" id="PF12585">
    <property type="entry name" value="DUF3759"/>
    <property type="match status" value="1"/>
</dbReference>
<name>A0ABQ0MBS5_MYCCL</name>
<evidence type="ECO:0008006" key="4">
    <source>
        <dbReference type="Google" id="ProtNLM"/>
    </source>
</evidence>
<feature type="chain" id="PRO_5045275549" description="CipC protein" evidence="1">
    <location>
        <begin position="24"/>
        <end position="177"/>
    </location>
</feature>
<reference evidence="2" key="1">
    <citation type="submission" date="2014-09" db="EMBL/GenBank/DDBJ databases">
        <title>Genome sequence of the luminous mushroom Mycena chlorophos for searching fungal bioluminescence genes.</title>
        <authorList>
            <person name="Tanaka Y."/>
            <person name="Kasuga D."/>
            <person name="Oba Y."/>
            <person name="Hase S."/>
            <person name="Sato K."/>
            <person name="Oba Y."/>
            <person name="Sakakibara Y."/>
        </authorList>
    </citation>
    <scope>NUCLEOTIDE SEQUENCE</scope>
</reference>
<evidence type="ECO:0000313" key="3">
    <source>
        <dbReference type="Proteomes" id="UP000815677"/>
    </source>
</evidence>
<dbReference type="PANTHER" id="PTHR37450">
    <property type="entry name" value="CIPC PROTEIN"/>
    <property type="match status" value="1"/>
</dbReference>
<evidence type="ECO:0000256" key="1">
    <source>
        <dbReference type="SAM" id="SignalP"/>
    </source>
</evidence>